<keyword evidence="3" id="KW-0813">Transport</keyword>
<sequence length="593" mass="65426">MKRRALLQAAALAGTLPAATQAPAQAPGKKTLRIAFAGSEAGFDPVQLSDAVSTAIVSSLFDAPLAYAHLARPAALRPNTAVALPEVSENHQRFVFTLRPGTLFGDHPAFGGRERELVAADYVYSLKRYWDPAHPSPVLFHYVNAGLLGLPALRAKARETGRFDYDAEVPGLRALDRYRFELRTDRPVPRLPWVFASPALAGAVAREVIEAEPGRSMMVPVGTGPYRVAAWTRSSRIVLERNPAYRRRVFDEVPAAADAEGQAIAARLRGQALPLADRVEIAIIQEAQPRWLAFLRGELDHVTVPPEFSTLAAPHGRLAPHLARRGVQLHPLALPQTWFTYFAMNDPVVGGTTPERVALRRAVALAWDAQREIDLIAKGAGVVAQSVMPPGVSGWDPALKTEAGDHDPARAKALLDLYGWTDRDGDGWREQPDGTPFELVCHTEPTQKARAQQTLWKSALDAIGVRITFRVAQWQENIKAARAGRLMMWNTGWVAALPDGQYFLDLLYGPNAGQSNTPRFSLPAFDRLYEAQQSLPDGPERDALIARAMKLSVAQMPYVPSYHPLALYLTQPHVHGFRPHPFARDFWRWMDVD</sequence>
<dbReference type="RefSeq" id="WP_128194480.1">
    <property type="nucleotide sequence ID" value="NZ_SACT01000001.1"/>
</dbReference>
<evidence type="ECO:0000313" key="8">
    <source>
        <dbReference type="Proteomes" id="UP000288178"/>
    </source>
</evidence>
<protein>
    <submittedName>
        <fullName evidence="7">Bicyclomycin resistance protein</fullName>
    </submittedName>
</protein>
<proteinExistence type="inferred from homology"/>
<name>A0A3S2X2Y4_9BURK</name>
<evidence type="ECO:0000256" key="5">
    <source>
        <dbReference type="SAM" id="SignalP"/>
    </source>
</evidence>
<evidence type="ECO:0000313" key="7">
    <source>
        <dbReference type="EMBL" id="RVT53392.1"/>
    </source>
</evidence>
<dbReference type="GO" id="GO:0015833">
    <property type="term" value="P:peptide transport"/>
    <property type="evidence" value="ECO:0007669"/>
    <property type="project" value="TreeGrafter"/>
</dbReference>
<comment type="similarity">
    <text evidence="2">Belongs to the bacterial solute-binding protein 5 family.</text>
</comment>
<evidence type="ECO:0000256" key="3">
    <source>
        <dbReference type="ARBA" id="ARBA00022448"/>
    </source>
</evidence>
<dbReference type="Proteomes" id="UP000288178">
    <property type="component" value="Unassembled WGS sequence"/>
</dbReference>
<comment type="caution">
    <text evidence="7">The sequence shown here is derived from an EMBL/GenBank/DDBJ whole genome shotgun (WGS) entry which is preliminary data.</text>
</comment>
<comment type="subcellular location">
    <subcellularLocation>
        <location evidence="1">Cell envelope</location>
    </subcellularLocation>
</comment>
<dbReference type="Pfam" id="PF00496">
    <property type="entry name" value="SBP_bac_5"/>
    <property type="match status" value="1"/>
</dbReference>
<dbReference type="GO" id="GO:1904680">
    <property type="term" value="F:peptide transmembrane transporter activity"/>
    <property type="evidence" value="ECO:0007669"/>
    <property type="project" value="TreeGrafter"/>
</dbReference>
<feature type="chain" id="PRO_5018550474" evidence="5">
    <location>
        <begin position="25"/>
        <end position="593"/>
    </location>
</feature>
<dbReference type="Gene3D" id="3.10.105.10">
    <property type="entry name" value="Dipeptide-binding Protein, Domain 3"/>
    <property type="match status" value="1"/>
</dbReference>
<organism evidence="7 8">
    <name type="scientific">Rubrivivax albus</name>
    <dbReference type="NCBI Taxonomy" id="2499835"/>
    <lineage>
        <taxon>Bacteria</taxon>
        <taxon>Pseudomonadati</taxon>
        <taxon>Pseudomonadota</taxon>
        <taxon>Betaproteobacteria</taxon>
        <taxon>Burkholderiales</taxon>
        <taxon>Sphaerotilaceae</taxon>
        <taxon>Rubrivivax</taxon>
    </lineage>
</organism>
<dbReference type="InterPro" id="IPR000914">
    <property type="entry name" value="SBP_5_dom"/>
</dbReference>
<dbReference type="Gene3D" id="3.40.190.10">
    <property type="entry name" value="Periplasmic binding protein-like II"/>
    <property type="match status" value="1"/>
</dbReference>
<accession>A0A3S2X2Y4</accession>
<dbReference type="OrthoDB" id="9801912at2"/>
<feature type="domain" description="Solute-binding protein family 5" evidence="6">
    <location>
        <begin position="77"/>
        <end position="513"/>
    </location>
</feature>
<evidence type="ECO:0000256" key="4">
    <source>
        <dbReference type="ARBA" id="ARBA00022729"/>
    </source>
</evidence>
<dbReference type="GO" id="GO:0030288">
    <property type="term" value="C:outer membrane-bounded periplasmic space"/>
    <property type="evidence" value="ECO:0007669"/>
    <property type="project" value="UniProtKB-ARBA"/>
</dbReference>
<keyword evidence="4 5" id="KW-0732">Signal</keyword>
<gene>
    <name evidence="7" type="ORF">ENE75_00355</name>
</gene>
<dbReference type="InterPro" id="IPR039424">
    <property type="entry name" value="SBP_5"/>
</dbReference>
<evidence type="ECO:0000256" key="1">
    <source>
        <dbReference type="ARBA" id="ARBA00004196"/>
    </source>
</evidence>
<dbReference type="PANTHER" id="PTHR30290:SF10">
    <property type="entry name" value="PERIPLASMIC OLIGOPEPTIDE-BINDING PROTEIN-RELATED"/>
    <property type="match status" value="1"/>
</dbReference>
<dbReference type="PIRSF" id="PIRSF002741">
    <property type="entry name" value="MppA"/>
    <property type="match status" value="1"/>
</dbReference>
<dbReference type="AlphaFoldDB" id="A0A3S2X2Y4"/>
<dbReference type="GO" id="GO:0043190">
    <property type="term" value="C:ATP-binding cassette (ABC) transporter complex"/>
    <property type="evidence" value="ECO:0007669"/>
    <property type="project" value="InterPro"/>
</dbReference>
<dbReference type="SUPFAM" id="SSF53850">
    <property type="entry name" value="Periplasmic binding protein-like II"/>
    <property type="match status" value="1"/>
</dbReference>
<reference evidence="7 8" key="1">
    <citation type="submission" date="2019-01" db="EMBL/GenBank/DDBJ databases">
        <authorList>
            <person name="Chen W.-M."/>
        </authorList>
    </citation>
    <scope>NUCLEOTIDE SEQUENCE [LARGE SCALE GENOMIC DNA]</scope>
    <source>
        <strain evidence="7 8">ICH-3</strain>
    </source>
</reference>
<keyword evidence="8" id="KW-1185">Reference proteome</keyword>
<evidence type="ECO:0000256" key="2">
    <source>
        <dbReference type="ARBA" id="ARBA00005695"/>
    </source>
</evidence>
<dbReference type="EMBL" id="SACT01000001">
    <property type="protein sequence ID" value="RVT53392.1"/>
    <property type="molecule type" value="Genomic_DNA"/>
</dbReference>
<dbReference type="PANTHER" id="PTHR30290">
    <property type="entry name" value="PERIPLASMIC BINDING COMPONENT OF ABC TRANSPORTER"/>
    <property type="match status" value="1"/>
</dbReference>
<evidence type="ECO:0000259" key="6">
    <source>
        <dbReference type="Pfam" id="PF00496"/>
    </source>
</evidence>
<dbReference type="InterPro" id="IPR030678">
    <property type="entry name" value="Peptide/Ni-bd"/>
</dbReference>
<feature type="signal peptide" evidence="5">
    <location>
        <begin position="1"/>
        <end position="24"/>
    </location>
</feature>